<dbReference type="Pfam" id="PF17172">
    <property type="entry name" value="GST_N_4"/>
    <property type="match status" value="1"/>
</dbReference>
<comment type="subcellular location">
    <subcellularLocation>
        <location evidence="2">Mitochondrion outer membrane</location>
    </subcellularLocation>
</comment>
<evidence type="ECO:0000313" key="7">
    <source>
        <dbReference type="Proteomes" id="UP000825729"/>
    </source>
</evidence>
<evidence type="ECO:0000256" key="3">
    <source>
        <dbReference type="SAM" id="MobiDB-lite"/>
    </source>
</evidence>
<evidence type="ECO:0000256" key="2">
    <source>
        <dbReference type="PIRNR" id="PIRNR038150"/>
    </source>
</evidence>
<gene>
    <name evidence="6" type="ORF">H6P81_019012</name>
</gene>
<dbReference type="PANTHER" id="PTHR12289">
    <property type="entry name" value="METAXIN RELATED"/>
    <property type="match status" value="1"/>
</dbReference>
<dbReference type="Proteomes" id="UP000825729">
    <property type="component" value="Unassembled WGS sequence"/>
</dbReference>
<feature type="domain" description="Metaxin glutathione S-transferase" evidence="4">
    <location>
        <begin position="173"/>
        <end position="233"/>
    </location>
</feature>
<dbReference type="Pfam" id="PF17171">
    <property type="entry name" value="GST_C_6"/>
    <property type="match status" value="1"/>
</dbReference>
<dbReference type="EMBL" id="JAINDJ010000007">
    <property type="protein sequence ID" value="KAG9443158.1"/>
    <property type="molecule type" value="Genomic_DNA"/>
</dbReference>
<dbReference type="GO" id="GO:0007005">
    <property type="term" value="P:mitochondrion organization"/>
    <property type="evidence" value="ECO:0007669"/>
    <property type="project" value="InterPro"/>
</dbReference>
<feature type="compositionally biased region" description="Low complexity" evidence="3">
    <location>
        <begin position="249"/>
        <end position="262"/>
    </location>
</feature>
<keyword evidence="2" id="KW-1000">Mitochondrion outer membrane</keyword>
<proteinExistence type="inferred from homology"/>
<dbReference type="GO" id="GO:0006626">
    <property type="term" value="P:protein targeting to mitochondrion"/>
    <property type="evidence" value="ECO:0007669"/>
    <property type="project" value="TreeGrafter"/>
</dbReference>
<dbReference type="InterPro" id="IPR012336">
    <property type="entry name" value="Thioredoxin-like_fold"/>
</dbReference>
<dbReference type="GO" id="GO:0001401">
    <property type="term" value="C:SAM complex"/>
    <property type="evidence" value="ECO:0007669"/>
    <property type="project" value="InterPro"/>
</dbReference>
<evidence type="ECO:0000256" key="1">
    <source>
        <dbReference type="ARBA" id="ARBA00009170"/>
    </source>
</evidence>
<name>A0AAV7E3K5_ARIFI</name>
<keyword evidence="2" id="KW-0496">Mitochondrion</keyword>
<feature type="domain" description="Thioredoxin-like fold" evidence="5">
    <location>
        <begin position="25"/>
        <end position="121"/>
    </location>
</feature>
<comment type="similarity">
    <text evidence="1 2">Belongs to the metaxin family.</text>
</comment>
<keyword evidence="7" id="KW-1185">Reference proteome</keyword>
<dbReference type="AlphaFoldDB" id="A0AAV7E3K5"/>
<evidence type="ECO:0000259" key="4">
    <source>
        <dbReference type="Pfam" id="PF17171"/>
    </source>
</evidence>
<organism evidence="6 7">
    <name type="scientific">Aristolochia fimbriata</name>
    <name type="common">White veined hardy Dutchman's pipe vine</name>
    <dbReference type="NCBI Taxonomy" id="158543"/>
    <lineage>
        <taxon>Eukaryota</taxon>
        <taxon>Viridiplantae</taxon>
        <taxon>Streptophyta</taxon>
        <taxon>Embryophyta</taxon>
        <taxon>Tracheophyta</taxon>
        <taxon>Spermatophyta</taxon>
        <taxon>Magnoliopsida</taxon>
        <taxon>Magnoliidae</taxon>
        <taxon>Piperales</taxon>
        <taxon>Aristolochiaceae</taxon>
        <taxon>Aristolochia</taxon>
    </lineage>
</organism>
<dbReference type="InterPro" id="IPR033468">
    <property type="entry name" value="Metaxin_GST"/>
</dbReference>
<evidence type="ECO:0000313" key="6">
    <source>
        <dbReference type="EMBL" id="KAG9443158.1"/>
    </source>
</evidence>
<dbReference type="InterPro" id="IPR050931">
    <property type="entry name" value="Mito_Protein_Transport_Metaxin"/>
</dbReference>
<keyword evidence="2" id="KW-0472">Membrane</keyword>
<comment type="caution">
    <text evidence="6">The sequence shown here is derived from an EMBL/GenBank/DDBJ whole genome shotgun (WGS) entry which is preliminary data.</text>
</comment>
<reference evidence="6 7" key="1">
    <citation type="submission" date="2021-07" db="EMBL/GenBank/DDBJ databases">
        <title>The Aristolochia fimbriata genome: insights into angiosperm evolution, floral development and chemical biosynthesis.</title>
        <authorList>
            <person name="Jiao Y."/>
        </authorList>
    </citation>
    <scope>NUCLEOTIDE SEQUENCE [LARGE SCALE GENOMIC DNA]</scope>
    <source>
        <strain evidence="6">IBCAS-2021</strain>
        <tissue evidence="6">Leaf</tissue>
    </source>
</reference>
<protein>
    <recommendedName>
        <fullName evidence="2">Metaxin</fullName>
    </recommendedName>
</protein>
<sequence length="330" mass="37209">MDEQKEKALVLVARKACFGLPTACPSCLPVYLCLRFANVSFGMHIDTTNPDSDAIPYVEYDEYVAFSNEKGGVIETLKDDGIVDLDSKLPSNCIPDWLSMKAMVSSWLADATMYELWVNSDGNVANQIYFSDLSWLIGKVLHWKQTRTVKHMLGITNTNTEEREAQIYRNASLAYEALSMKLGEKRFLCDDRPTSLDALFLGHLLFVLQASNETSLLRTKLMMHDNLVRYTENLKTEFLEAGSSSTFVPRSPSDPSTSSTPRKGPFSQGSKRKTKPKREKTEEEKTFRRRAKYFLATQLVAVLVFLSLMGGSDDAEVELEDDEDGLVYED</sequence>
<evidence type="ECO:0000259" key="5">
    <source>
        <dbReference type="Pfam" id="PF17172"/>
    </source>
</evidence>
<feature type="region of interest" description="Disordered" evidence="3">
    <location>
        <begin position="244"/>
        <end position="284"/>
    </location>
</feature>
<accession>A0AAV7E3K5</accession>
<dbReference type="PANTHER" id="PTHR12289:SF41">
    <property type="entry name" value="FAILED AXON CONNECTIONS-RELATED"/>
    <property type="match status" value="1"/>
</dbReference>
<dbReference type="InterPro" id="IPR017410">
    <property type="entry name" value="Metaxin1/3"/>
</dbReference>
<dbReference type="PIRSF" id="PIRSF038150">
    <property type="entry name" value="Metaxin"/>
    <property type="match status" value="1"/>
</dbReference>
<comment type="function">
    <text evidence="2">Involved in transport of proteins into the mitochondrion.</text>
</comment>